<dbReference type="InterPro" id="IPR038565">
    <property type="entry name" value="CLIP_sf"/>
</dbReference>
<sequence>MRLSHKFRGKRISEIQQRKMHYSNIFGLLLVATLLQAASGQFYYSCLTPYNTYGRCLPIKRCGFFQKLFAQYGLSLPQNYAAELLRARCQGGPEIHICCDDNLTPPTQPTPTNGDGSTNNAGSMDPVGLNKLREQKCGNAGGERVSHGEDVDLYEFPWMALLIYDSPQDPYKCGGSLITDNFVLTAAHCMVGVPGRIIGVRLGEHDLSKAEDCIVVKSRRLCAPPVEDVGVERTIPHPEFNNARKTNDVALVKLNRSVQFQRHIKPICLPIIPEAAEIPLDKRFFIAGWGGTENTRTSNIMQKALVPFRTRSECQNIFRRTPINENHLCAGGDGRIDTCKGDSGGPLFYLAPYSGPLKSLRYVQYGIVSFGGTECGGDRNSPGIYANVAHFLPWITRNIAQH</sequence>
<feature type="region of interest" description="Disordered" evidence="13">
    <location>
        <begin position="102"/>
        <end position="125"/>
    </location>
</feature>
<dbReference type="FunFam" id="2.40.10.10:FF:000028">
    <property type="entry name" value="Serine protease easter"/>
    <property type="match status" value="1"/>
</dbReference>
<evidence type="ECO:0000256" key="11">
    <source>
        <dbReference type="RuleBase" id="RU363034"/>
    </source>
</evidence>
<keyword evidence="5 11" id="KW-0720">Serine protease</keyword>
<dbReference type="InterPro" id="IPR018114">
    <property type="entry name" value="TRYPSIN_HIS"/>
</dbReference>
<comment type="domain">
    <text evidence="12">The clip domain consists of 35-55 residues which are 'knitted' together usually by 3 conserved disulfide bonds forming a clip-like compact structure.</text>
</comment>
<dbReference type="InterPro" id="IPR033116">
    <property type="entry name" value="TRYPSIN_SER"/>
</dbReference>
<dbReference type="SUPFAM" id="SSF50494">
    <property type="entry name" value="Trypsin-like serine proteases"/>
    <property type="match status" value="1"/>
</dbReference>
<evidence type="ECO:0000256" key="5">
    <source>
        <dbReference type="ARBA" id="ARBA00022825"/>
    </source>
</evidence>
<dbReference type="InterPro" id="IPR001314">
    <property type="entry name" value="Peptidase_S1A"/>
</dbReference>
<keyword evidence="1 11" id="KW-0645">Protease</keyword>
<dbReference type="PANTHER" id="PTHR24258">
    <property type="entry name" value="SERINE PROTEASE-RELATED"/>
    <property type="match status" value="1"/>
</dbReference>
<dbReference type="SMART" id="SM00020">
    <property type="entry name" value="Tryp_SPc"/>
    <property type="match status" value="1"/>
</dbReference>
<dbReference type="Gene3D" id="2.40.10.10">
    <property type="entry name" value="Trypsin-like serine proteases"/>
    <property type="match status" value="2"/>
</dbReference>
<dbReference type="GO" id="GO:0005576">
    <property type="term" value="C:extracellular region"/>
    <property type="evidence" value="ECO:0007669"/>
    <property type="project" value="UniProtKB-SubCell"/>
</dbReference>
<evidence type="ECO:0000256" key="12">
    <source>
        <dbReference type="RuleBase" id="RU366078"/>
    </source>
</evidence>
<keyword evidence="12" id="KW-0964">Secreted</keyword>
<evidence type="ECO:0000259" key="14">
    <source>
        <dbReference type="PROSITE" id="PS50240"/>
    </source>
</evidence>
<dbReference type="EMBL" id="GDHF01013512">
    <property type="protein sequence ID" value="JAI38802.1"/>
    <property type="molecule type" value="Transcribed_RNA"/>
</dbReference>
<keyword evidence="7" id="KW-0865">Zymogen</keyword>
<dbReference type="PRINTS" id="PR00722">
    <property type="entry name" value="CHYMOTRYPSIN"/>
</dbReference>
<name>A0A0K8VIW7_BACLA</name>
<dbReference type="GO" id="GO:0006508">
    <property type="term" value="P:proteolysis"/>
    <property type="evidence" value="ECO:0007669"/>
    <property type="project" value="UniProtKB-KW"/>
</dbReference>
<dbReference type="GO" id="GO:0046872">
    <property type="term" value="F:metal ion binding"/>
    <property type="evidence" value="ECO:0007669"/>
    <property type="project" value="UniProtKB-KW"/>
</dbReference>
<evidence type="ECO:0000256" key="10">
    <source>
        <dbReference type="ARBA" id="ARBA00024195"/>
    </source>
</evidence>
<dbReference type="SMART" id="SM00680">
    <property type="entry name" value="CLIP"/>
    <property type="match status" value="1"/>
</dbReference>
<dbReference type="CDD" id="cd00190">
    <property type="entry name" value="Tryp_SPc"/>
    <property type="match status" value="1"/>
</dbReference>
<evidence type="ECO:0000256" key="6">
    <source>
        <dbReference type="ARBA" id="ARBA00022837"/>
    </source>
</evidence>
<dbReference type="Gene3D" id="3.30.1640.30">
    <property type="match status" value="1"/>
</dbReference>
<dbReference type="EC" id="3.4.21.-" evidence="11"/>
<keyword evidence="4 11" id="KW-0378">Hydrolase</keyword>
<dbReference type="PROSITE" id="PS00135">
    <property type="entry name" value="TRYPSIN_SER"/>
    <property type="match status" value="1"/>
</dbReference>
<evidence type="ECO:0000256" key="4">
    <source>
        <dbReference type="ARBA" id="ARBA00022801"/>
    </source>
</evidence>
<dbReference type="AlphaFoldDB" id="A0A0K8VIW7"/>
<dbReference type="PROSITE" id="PS50240">
    <property type="entry name" value="TRYPSIN_DOM"/>
    <property type="match status" value="1"/>
</dbReference>
<dbReference type="Pfam" id="PF00089">
    <property type="entry name" value="Trypsin"/>
    <property type="match status" value="1"/>
</dbReference>
<evidence type="ECO:0000256" key="1">
    <source>
        <dbReference type="ARBA" id="ARBA00022670"/>
    </source>
</evidence>
<protein>
    <recommendedName>
        <fullName evidence="12">CLIP domain-containing serine protease</fullName>
        <ecNumber evidence="11">3.4.21.-</ecNumber>
    </recommendedName>
</protein>
<dbReference type="PANTHER" id="PTHR24258:SF144">
    <property type="entry name" value="GH14088P"/>
    <property type="match status" value="1"/>
</dbReference>
<evidence type="ECO:0000256" key="3">
    <source>
        <dbReference type="ARBA" id="ARBA00022729"/>
    </source>
</evidence>
<dbReference type="FunFam" id="2.40.10.10:FF:000078">
    <property type="entry name" value="Serine protease H137"/>
    <property type="match status" value="1"/>
</dbReference>
<evidence type="ECO:0000256" key="8">
    <source>
        <dbReference type="ARBA" id="ARBA00023157"/>
    </source>
</evidence>
<evidence type="ECO:0000256" key="7">
    <source>
        <dbReference type="ARBA" id="ARBA00023145"/>
    </source>
</evidence>
<evidence type="ECO:0000256" key="9">
    <source>
        <dbReference type="ARBA" id="ARBA00023180"/>
    </source>
</evidence>
<accession>A0A0K8VIW7</accession>
<dbReference type="GO" id="GO:0051604">
    <property type="term" value="P:protein maturation"/>
    <property type="evidence" value="ECO:0007669"/>
    <property type="project" value="UniProtKB-ARBA"/>
</dbReference>
<evidence type="ECO:0000256" key="2">
    <source>
        <dbReference type="ARBA" id="ARBA00022723"/>
    </source>
</evidence>
<dbReference type="InterPro" id="IPR043504">
    <property type="entry name" value="Peptidase_S1_PA_chymotrypsin"/>
</dbReference>
<dbReference type="InterPro" id="IPR009003">
    <property type="entry name" value="Peptidase_S1_PA"/>
</dbReference>
<dbReference type="GO" id="GO:0004252">
    <property type="term" value="F:serine-type endopeptidase activity"/>
    <property type="evidence" value="ECO:0007669"/>
    <property type="project" value="UniProtKB-UniRule"/>
</dbReference>
<dbReference type="InterPro" id="IPR001254">
    <property type="entry name" value="Trypsin_dom"/>
</dbReference>
<reference evidence="15" key="1">
    <citation type="submission" date="2015-06" db="EMBL/GenBank/DDBJ databases">
        <authorList>
            <person name="Hoefler B.C."/>
            <person name="Straight P.D."/>
        </authorList>
    </citation>
    <scope>NUCLEOTIDE SEQUENCE</scope>
</reference>
<keyword evidence="2" id="KW-0479">Metal-binding</keyword>
<proteinExistence type="inferred from homology"/>
<comment type="similarity">
    <text evidence="10 12">Belongs to the peptidase S1 family. CLIP subfamily.</text>
</comment>
<feature type="compositionally biased region" description="Polar residues" evidence="13">
    <location>
        <begin position="113"/>
        <end position="122"/>
    </location>
</feature>
<dbReference type="Pfam" id="PF12032">
    <property type="entry name" value="CLIP"/>
    <property type="match status" value="1"/>
</dbReference>
<dbReference type="InterPro" id="IPR022700">
    <property type="entry name" value="CLIP"/>
</dbReference>
<keyword evidence="3" id="KW-0732">Signal</keyword>
<keyword evidence="8" id="KW-1015">Disulfide bond</keyword>
<comment type="subcellular location">
    <subcellularLocation>
        <location evidence="12">Secreted</location>
    </subcellularLocation>
</comment>
<dbReference type="OrthoDB" id="547031at2759"/>
<gene>
    <name evidence="15" type="primary">ea_22</name>
    <name evidence="15" type="ORF">c0_g1_i1</name>
</gene>
<organism evidence="15">
    <name type="scientific">Bactrocera latifrons</name>
    <name type="common">Malaysian fruit fly</name>
    <name type="synonym">Chaetodacus latifrons</name>
    <dbReference type="NCBI Taxonomy" id="174628"/>
    <lineage>
        <taxon>Eukaryota</taxon>
        <taxon>Metazoa</taxon>
        <taxon>Ecdysozoa</taxon>
        <taxon>Arthropoda</taxon>
        <taxon>Hexapoda</taxon>
        <taxon>Insecta</taxon>
        <taxon>Pterygota</taxon>
        <taxon>Neoptera</taxon>
        <taxon>Endopterygota</taxon>
        <taxon>Diptera</taxon>
        <taxon>Brachycera</taxon>
        <taxon>Muscomorpha</taxon>
        <taxon>Tephritoidea</taxon>
        <taxon>Tephritidae</taxon>
        <taxon>Bactrocera</taxon>
        <taxon>Bactrocera</taxon>
    </lineage>
</organism>
<keyword evidence="9" id="KW-0325">Glycoprotein</keyword>
<evidence type="ECO:0000313" key="15">
    <source>
        <dbReference type="EMBL" id="JAI38802.1"/>
    </source>
</evidence>
<feature type="domain" description="Peptidase S1" evidence="14">
    <location>
        <begin position="139"/>
        <end position="400"/>
    </location>
</feature>
<keyword evidence="6" id="KW-0106">Calcium</keyword>
<dbReference type="PROSITE" id="PS00134">
    <property type="entry name" value="TRYPSIN_HIS"/>
    <property type="match status" value="1"/>
</dbReference>
<evidence type="ECO:0000256" key="13">
    <source>
        <dbReference type="SAM" id="MobiDB-lite"/>
    </source>
</evidence>